<keyword evidence="2" id="KW-0812">Transmembrane</keyword>
<dbReference type="EMBL" id="JACOOO010000013">
    <property type="protein sequence ID" value="MBC5628663.1"/>
    <property type="molecule type" value="Genomic_DNA"/>
</dbReference>
<dbReference type="RefSeq" id="WP_186859653.1">
    <property type="nucleotide sequence ID" value="NZ_JACOOO010000013.1"/>
</dbReference>
<keyword evidence="2" id="KW-0472">Membrane</keyword>
<evidence type="ECO:0000313" key="4">
    <source>
        <dbReference type="Proteomes" id="UP000596929"/>
    </source>
</evidence>
<comment type="caution">
    <text evidence="3">The sequence shown here is derived from an EMBL/GenBank/DDBJ whole genome shotgun (WGS) entry which is preliminary data.</text>
</comment>
<sequence>MKKGNKIIIVIVAILAFIVIGSIGKSNNEVKVIINKAKEYLNNGEISEAEYVLRDKAGETNNREFKKLWSIAYGYEQVSNKFNLYDHIDWAEEMLDKIDKSYKDYEPTREKIDNLKKELSDVKNTREEFKEKIEEVQGLIDEGRYEEAMELSKETRDWQKLSQEDKNTMMDLENQARDLYYEQKTSEKEEERKKQDEEFTVEKAIEYAEDYSLKTGLDTLRVEVDETPQYDEDGRKYYNVGVYIIELDELNEAYRVYSDGKIKRLN</sequence>
<name>A0ABR7DBB6_9CLOT</name>
<evidence type="ECO:0000313" key="3">
    <source>
        <dbReference type="EMBL" id="MBC5628663.1"/>
    </source>
</evidence>
<dbReference type="Gene3D" id="1.20.58.60">
    <property type="match status" value="1"/>
</dbReference>
<evidence type="ECO:0000256" key="2">
    <source>
        <dbReference type="SAM" id="Phobius"/>
    </source>
</evidence>
<organism evidence="3 4">
    <name type="scientific">Clostridium hominis</name>
    <dbReference type="NCBI Taxonomy" id="2763036"/>
    <lineage>
        <taxon>Bacteria</taxon>
        <taxon>Bacillati</taxon>
        <taxon>Bacillota</taxon>
        <taxon>Clostridia</taxon>
        <taxon>Eubacteriales</taxon>
        <taxon>Clostridiaceae</taxon>
        <taxon>Clostridium</taxon>
    </lineage>
</organism>
<dbReference type="Proteomes" id="UP000596929">
    <property type="component" value="Unassembled WGS sequence"/>
</dbReference>
<accession>A0ABR7DBB6</accession>
<feature type="coiled-coil region" evidence="1">
    <location>
        <begin position="105"/>
        <end position="142"/>
    </location>
</feature>
<keyword evidence="1" id="KW-0175">Coiled coil</keyword>
<proteinExistence type="predicted"/>
<evidence type="ECO:0000256" key="1">
    <source>
        <dbReference type="SAM" id="Coils"/>
    </source>
</evidence>
<keyword evidence="2" id="KW-1133">Transmembrane helix</keyword>
<reference evidence="3 4" key="1">
    <citation type="submission" date="2020-08" db="EMBL/GenBank/DDBJ databases">
        <title>Genome public.</title>
        <authorList>
            <person name="Liu C."/>
            <person name="Sun Q."/>
        </authorList>
    </citation>
    <scope>NUCLEOTIDE SEQUENCE [LARGE SCALE GENOMIC DNA]</scope>
    <source>
        <strain evidence="3 4">NSJ-6</strain>
    </source>
</reference>
<protein>
    <submittedName>
        <fullName evidence="3">Uncharacterized protein</fullName>
    </submittedName>
</protein>
<gene>
    <name evidence="3" type="ORF">H8S20_07150</name>
</gene>
<keyword evidence="4" id="KW-1185">Reference proteome</keyword>
<feature type="transmembrane region" description="Helical" evidence="2">
    <location>
        <begin position="7"/>
        <end position="24"/>
    </location>
</feature>